<keyword evidence="2" id="KW-0378">Hydrolase</keyword>
<dbReference type="Pfam" id="PF00717">
    <property type="entry name" value="Peptidase_S24"/>
    <property type="match status" value="1"/>
</dbReference>
<proteinExistence type="predicted"/>
<dbReference type="SUPFAM" id="SSF51306">
    <property type="entry name" value="LexA/Signal peptidase"/>
    <property type="match status" value="1"/>
</dbReference>
<dbReference type="InterPro" id="IPR015927">
    <property type="entry name" value="Peptidase_S24_S26A/B/C"/>
</dbReference>
<sequence>MIIPTATASVTPRFMPVEGDSMEPTLRPGDLVAVVPVNSWCGPGLYALEVLPGALELFRCQSDYRGGIVLSRDNPRYSTRTVDQEWFLGALAAKVAGTLNLLDRQLLESRAP</sequence>
<dbReference type="GO" id="GO:0004252">
    <property type="term" value="F:serine-type endopeptidase activity"/>
    <property type="evidence" value="ECO:0007669"/>
    <property type="project" value="InterPro"/>
</dbReference>
<dbReference type="Proteomes" id="UP000539175">
    <property type="component" value="Unassembled WGS sequence"/>
</dbReference>
<keyword evidence="1" id="KW-0645">Protease</keyword>
<dbReference type="PROSITE" id="PS00501">
    <property type="entry name" value="SPASE_I_1"/>
    <property type="match status" value="1"/>
</dbReference>
<evidence type="ECO:0000256" key="2">
    <source>
        <dbReference type="ARBA" id="ARBA00022801"/>
    </source>
</evidence>
<feature type="domain" description="Peptidase S24/S26A/S26B/S26C" evidence="3">
    <location>
        <begin position="16"/>
        <end position="84"/>
    </location>
</feature>
<dbReference type="GO" id="GO:0016020">
    <property type="term" value="C:membrane"/>
    <property type="evidence" value="ECO:0007669"/>
    <property type="project" value="InterPro"/>
</dbReference>
<evidence type="ECO:0000256" key="1">
    <source>
        <dbReference type="ARBA" id="ARBA00022670"/>
    </source>
</evidence>
<dbReference type="CDD" id="cd06529">
    <property type="entry name" value="S24_LexA-like"/>
    <property type="match status" value="1"/>
</dbReference>
<dbReference type="GO" id="GO:0006508">
    <property type="term" value="P:proteolysis"/>
    <property type="evidence" value="ECO:0007669"/>
    <property type="project" value="UniProtKB-KW"/>
</dbReference>
<name>A0A7X0B1N8_9PROT</name>
<dbReference type="RefSeq" id="WP_184805973.1">
    <property type="nucleotide sequence ID" value="NZ_JACIIZ010000015.1"/>
</dbReference>
<dbReference type="InterPro" id="IPR036286">
    <property type="entry name" value="LexA/Signal_pep-like_sf"/>
</dbReference>
<dbReference type="EMBL" id="JACIIZ010000015">
    <property type="protein sequence ID" value="MBB6254093.1"/>
    <property type="molecule type" value="Genomic_DNA"/>
</dbReference>
<accession>A0A7X0B1N8</accession>
<comment type="caution">
    <text evidence="4">The sequence shown here is derived from an EMBL/GenBank/DDBJ whole genome shotgun (WGS) entry which is preliminary data.</text>
</comment>
<dbReference type="Gene3D" id="2.10.109.10">
    <property type="entry name" value="Umud Fragment, subunit A"/>
    <property type="match status" value="1"/>
</dbReference>
<gene>
    <name evidence="4" type="ORF">FHS74_004676</name>
</gene>
<organism evidence="4 5">
    <name type="scientific">Nitrospirillum iridis</name>
    <dbReference type="NCBI Taxonomy" id="765888"/>
    <lineage>
        <taxon>Bacteria</taxon>
        <taxon>Pseudomonadati</taxon>
        <taxon>Pseudomonadota</taxon>
        <taxon>Alphaproteobacteria</taxon>
        <taxon>Rhodospirillales</taxon>
        <taxon>Azospirillaceae</taxon>
        <taxon>Nitrospirillum</taxon>
    </lineage>
</organism>
<reference evidence="4 5" key="1">
    <citation type="submission" date="2020-08" db="EMBL/GenBank/DDBJ databases">
        <title>Genomic Encyclopedia of Type Strains, Phase IV (KMG-IV): sequencing the most valuable type-strain genomes for metagenomic binning, comparative biology and taxonomic classification.</title>
        <authorList>
            <person name="Goeker M."/>
        </authorList>
    </citation>
    <scope>NUCLEOTIDE SEQUENCE [LARGE SCALE GENOMIC DNA]</scope>
    <source>
        <strain evidence="4 5">DSM 22198</strain>
    </source>
</reference>
<protein>
    <submittedName>
        <fullName evidence="4">Phage repressor protein C with HTH and peptisase S24 domain</fullName>
    </submittedName>
</protein>
<dbReference type="InterPro" id="IPR019756">
    <property type="entry name" value="Pept_S26A_signal_pept_1_Ser-AS"/>
</dbReference>
<evidence type="ECO:0000313" key="5">
    <source>
        <dbReference type="Proteomes" id="UP000539175"/>
    </source>
</evidence>
<evidence type="ECO:0000259" key="3">
    <source>
        <dbReference type="Pfam" id="PF00717"/>
    </source>
</evidence>
<keyword evidence="5" id="KW-1185">Reference proteome</keyword>
<evidence type="ECO:0000313" key="4">
    <source>
        <dbReference type="EMBL" id="MBB6254093.1"/>
    </source>
</evidence>
<dbReference type="InterPro" id="IPR039418">
    <property type="entry name" value="LexA-like"/>
</dbReference>
<dbReference type="AlphaFoldDB" id="A0A7X0B1N8"/>